<protein>
    <submittedName>
        <fullName evidence="2">Uncharacterized protein LOC108863853</fullName>
    </submittedName>
</protein>
<evidence type="ECO:0000313" key="2">
    <source>
        <dbReference type="RefSeq" id="XP_018494020.1"/>
    </source>
</evidence>
<dbReference type="Gene3D" id="3.15.10.50">
    <property type="match status" value="1"/>
</dbReference>
<sequence length="241" mass="26975">MSPSVRALEREELVSDNFVVGQKSRSLDEGPSRPGTSAANDFVDDILKNLPKFDARIDPAQLGDLTKGGVHLANITLTGISDAYRYDNAHLNITEDSLHIITKLGSPKLAFRGRYRYKLPWLLPNVNGDFRLALNRIVILFDIGLTPDGARLNQLEVANLHSIRFDELSGLSPFNWALRYLLEAVFRLNKKPLIHTLQEQSRTYLLKAMDSTTGAADAINEIEKEMIDANRAEDYPVNDLS</sequence>
<reference evidence="2" key="1">
    <citation type="submission" date="2025-08" db="UniProtKB">
        <authorList>
            <consortium name="RefSeq"/>
        </authorList>
    </citation>
    <scope>IDENTIFICATION</scope>
</reference>
<dbReference type="GeneID" id="108863853"/>
<dbReference type="InterPro" id="IPR038602">
    <property type="entry name" value="Mite_allergen_7_sf"/>
</dbReference>
<evidence type="ECO:0000313" key="1">
    <source>
        <dbReference type="Proteomes" id="UP000694867"/>
    </source>
</evidence>
<dbReference type="Proteomes" id="UP000694867">
    <property type="component" value="Unplaced"/>
</dbReference>
<keyword evidence="1" id="KW-1185">Reference proteome</keyword>
<gene>
    <name evidence="2" type="primary">LOC108863853</name>
</gene>
<dbReference type="Pfam" id="PF16984">
    <property type="entry name" value="Grp7_allergen"/>
    <property type="match status" value="1"/>
</dbReference>
<dbReference type="AlphaFoldDB" id="A0AAJ7L4X3"/>
<name>A0AAJ7L4X3_9ACAR</name>
<dbReference type="RefSeq" id="XP_018494020.1">
    <property type="nucleotide sequence ID" value="XM_018638504.2"/>
</dbReference>
<organism evidence="1 2">
    <name type="scientific">Galendromus occidentalis</name>
    <name type="common">western predatory mite</name>
    <dbReference type="NCBI Taxonomy" id="34638"/>
    <lineage>
        <taxon>Eukaryota</taxon>
        <taxon>Metazoa</taxon>
        <taxon>Ecdysozoa</taxon>
        <taxon>Arthropoda</taxon>
        <taxon>Chelicerata</taxon>
        <taxon>Arachnida</taxon>
        <taxon>Acari</taxon>
        <taxon>Parasitiformes</taxon>
        <taxon>Mesostigmata</taxon>
        <taxon>Gamasina</taxon>
        <taxon>Phytoseioidea</taxon>
        <taxon>Phytoseiidae</taxon>
        <taxon>Typhlodrominae</taxon>
        <taxon>Galendromus</taxon>
    </lineage>
</organism>
<dbReference type="KEGG" id="goe:108863853"/>
<dbReference type="InterPro" id="IPR020234">
    <property type="entry name" value="Mite_allergen_group-7"/>
</dbReference>
<proteinExistence type="predicted"/>
<accession>A0AAJ7L4X3</accession>